<evidence type="ECO:0000313" key="1">
    <source>
        <dbReference type="EMBL" id="EIM75682.1"/>
    </source>
</evidence>
<comment type="caution">
    <text evidence="1">The sequence shown here is derived from an EMBL/GenBank/DDBJ whole genome shotgun (WGS) entry which is preliminary data.</text>
</comment>
<dbReference type="STRING" id="1189621.A3SI_12564"/>
<sequence>MQFIFKLPARAGNKSFLHQVYNPIMQNDYQEALQHTLSLLKQEWAADLALYKTKFLSSSIAEKKRSRHLLVSRAGAYQ</sequence>
<gene>
    <name evidence="1" type="ORF">A3SI_12564</name>
</gene>
<name>I5C1I0_9BACT</name>
<dbReference type="RefSeq" id="WP_009055646.1">
    <property type="nucleotide sequence ID" value="NZ_AJYA01000028.1"/>
</dbReference>
<proteinExistence type="predicted"/>
<organism evidence="1 2">
    <name type="scientific">Nitritalea halalkaliphila LW7</name>
    <dbReference type="NCBI Taxonomy" id="1189621"/>
    <lineage>
        <taxon>Bacteria</taxon>
        <taxon>Pseudomonadati</taxon>
        <taxon>Bacteroidota</taxon>
        <taxon>Cytophagia</taxon>
        <taxon>Cytophagales</taxon>
        <taxon>Cyclobacteriaceae</taxon>
        <taxon>Nitritalea</taxon>
    </lineage>
</organism>
<accession>I5C1I0</accession>
<dbReference type="EMBL" id="AJYA01000028">
    <property type="protein sequence ID" value="EIM75682.1"/>
    <property type="molecule type" value="Genomic_DNA"/>
</dbReference>
<protein>
    <submittedName>
        <fullName evidence="1">Uncharacterized protein</fullName>
    </submittedName>
</protein>
<dbReference type="Proteomes" id="UP000005551">
    <property type="component" value="Unassembled WGS sequence"/>
</dbReference>
<reference evidence="1 2" key="1">
    <citation type="submission" date="2012-05" db="EMBL/GenBank/DDBJ databases">
        <title>Genome sequence of Nitritalea halalkaliphila LW7.</title>
        <authorList>
            <person name="Jangir P.K."/>
            <person name="Singh A."/>
            <person name="Shivaji S."/>
            <person name="Sharma R."/>
        </authorList>
    </citation>
    <scope>NUCLEOTIDE SEQUENCE [LARGE SCALE GENOMIC DNA]</scope>
    <source>
        <strain evidence="1 2">LW7</strain>
    </source>
</reference>
<keyword evidence="2" id="KW-1185">Reference proteome</keyword>
<dbReference type="AlphaFoldDB" id="I5C1I0"/>
<evidence type="ECO:0000313" key="2">
    <source>
        <dbReference type="Proteomes" id="UP000005551"/>
    </source>
</evidence>